<evidence type="ECO:0000256" key="1">
    <source>
        <dbReference type="ARBA" id="ARBA00022679"/>
    </source>
</evidence>
<keyword evidence="5" id="KW-1133">Transmembrane helix</keyword>
<organism evidence="6 7">
    <name type="scientific">Marasmius oreades</name>
    <name type="common">fairy-ring Marasmius</name>
    <dbReference type="NCBI Taxonomy" id="181124"/>
    <lineage>
        <taxon>Eukaryota</taxon>
        <taxon>Fungi</taxon>
        <taxon>Dikarya</taxon>
        <taxon>Basidiomycota</taxon>
        <taxon>Agaricomycotina</taxon>
        <taxon>Agaricomycetes</taxon>
        <taxon>Agaricomycetidae</taxon>
        <taxon>Agaricales</taxon>
        <taxon>Marasmiineae</taxon>
        <taxon>Marasmiaceae</taxon>
        <taxon>Marasmius</taxon>
    </lineage>
</organism>
<evidence type="ECO:0000256" key="5">
    <source>
        <dbReference type="SAM" id="Phobius"/>
    </source>
</evidence>
<keyword evidence="7" id="KW-1185">Reference proteome</keyword>
<keyword evidence="1" id="KW-0808">Transferase</keyword>
<dbReference type="KEGG" id="more:E1B28_005011"/>
<dbReference type="Gene3D" id="3.40.50.11350">
    <property type="match status" value="1"/>
</dbReference>
<evidence type="ECO:0000313" key="7">
    <source>
        <dbReference type="Proteomes" id="UP001049176"/>
    </source>
</evidence>
<keyword evidence="2" id="KW-0294">Fucose metabolism</keyword>
<dbReference type="Proteomes" id="UP001049176">
    <property type="component" value="Chromosome 2"/>
</dbReference>
<protein>
    <submittedName>
        <fullName evidence="6">Uncharacterized protein</fullName>
    </submittedName>
</protein>
<dbReference type="OrthoDB" id="2559662at2759"/>
<evidence type="ECO:0000256" key="2">
    <source>
        <dbReference type="ARBA" id="ARBA00023253"/>
    </source>
</evidence>
<keyword evidence="3" id="KW-0119">Carbohydrate metabolism</keyword>
<gene>
    <name evidence="6" type="ORF">E1B28_005011</name>
</gene>
<feature type="transmembrane region" description="Helical" evidence="5">
    <location>
        <begin position="74"/>
        <end position="94"/>
    </location>
</feature>
<dbReference type="EMBL" id="CM032182">
    <property type="protein sequence ID" value="KAG7097686.1"/>
    <property type="molecule type" value="Genomic_DNA"/>
</dbReference>
<accession>A0A9P7UZR3</accession>
<dbReference type="InterPro" id="IPR019378">
    <property type="entry name" value="GDP-Fuc_O-FucTrfase"/>
</dbReference>
<keyword evidence="5" id="KW-0472">Membrane</keyword>
<dbReference type="CDD" id="cd11296">
    <property type="entry name" value="O-FucT_like"/>
    <property type="match status" value="1"/>
</dbReference>
<dbReference type="AlphaFoldDB" id="A0A9P7UZR3"/>
<keyword evidence="5" id="KW-0812">Transmembrane</keyword>
<reference evidence="6" key="1">
    <citation type="journal article" date="2021" name="Genome Biol. Evol.">
        <title>The assembled and annotated genome of the fairy-ring fungus Marasmius oreades.</title>
        <authorList>
            <person name="Hiltunen M."/>
            <person name="Ament-Velasquez S.L."/>
            <person name="Johannesson H."/>
        </authorList>
    </citation>
    <scope>NUCLEOTIDE SEQUENCE</scope>
    <source>
        <strain evidence="6">03SP1</strain>
    </source>
</reference>
<feature type="region of interest" description="Disordered" evidence="4">
    <location>
        <begin position="1"/>
        <end position="21"/>
    </location>
</feature>
<proteinExistence type="predicted"/>
<dbReference type="Pfam" id="PF10250">
    <property type="entry name" value="O-FucT"/>
    <property type="match status" value="1"/>
</dbReference>
<feature type="compositionally biased region" description="Polar residues" evidence="4">
    <location>
        <begin position="1"/>
        <end position="10"/>
    </location>
</feature>
<dbReference type="GeneID" id="66074087"/>
<sequence>MFNSLSPSSRNVRRHVDHDTTQEHEFEQLILSSPGDGKNSDNLPFHRFQSQSSHWQHTRRICWTLRRVLPLRRVLLLLGASFVIFVLVVLRGGIPPTFTDVRTYESRLPQHNVTEALFDTDLKPPGRRKYLRLEGGAWGVGLNNVLQQVLHMSYLAHKSGRVYVFEDYTWSHKPFRYTLYDYALRPTTVPLNAIISGASSGGVISSDGGTNSFRSVSLEFFDSVCPEKDRVVLDSAEAPLEDQVSDGVQIVDWWLERLRRVEDEPCVVIHSTQKNQVFDWIYFGTKLPLSVLPALTSSPMLTQFAWSPIVLSAVARNFAVLQPSDPRTLLDTGSSAILEGLVAVHLRRGDFQGHCRFLHKHRAQFIGINRYHVLPDRFHPSPRPDSDASRENYVRHCIPEVEHIVERLRKVREENPSLRLRRVYLLSNGSRWWLTKLAKKLVEDGWGDVSSTNDIRLDDEQVQVSGAVDMAIAGKAEVFVGNGFSTLSANIIMLRLAKELKPESNRFL</sequence>
<dbReference type="RefSeq" id="XP_043014156.1">
    <property type="nucleotide sequence ID" value="XM_043149550.1"/>
</dbReference>
<comment type="caution">
    <text evidence="6">The sequence shown here is derived from an EMBL/GenBank/DDBJ whole genome shotgun (WGS) entry which is preliminary data.</text>
</comment>
<evidence type="ECO:0000256" key="4">
    <source>
        <dbReference type="SAM" id="MobiDB-lite"/>
    </source>
</evidence>
<evidence type="ECO:0000313" key="6">
    <source>
        <dbReference type="EMBL" id="KAG7097686.1"/>
    </source>
</evidence>
<dbReference type="GO" id="GO:0016740">
    <property type="term" value="F:transferase activity"/>
    <property type="evidence" value="ECO:0007669"/>
    <property type="project" value="UniProtKB-KW"/>
</dbReference>
<evidence type="ECO:0000256" key="3">
    <source>
        <dbReference type="ARBA" id="ARBA00023277"/>
    </source>
</evidence>
<dbReference type="GO" id="GO:0006004">
    <property type="term" value="P:fucose metabolic process"/>
    <property type="evidence" value="ECO:0007669"/>
    <property type="project" value="UniProtKB-KW"/>
</dbReference>
<name>A0A9P7UZR3_9AGAR</name>